<reference evidence="2 3" key="1">
    <citation type="submission" date="2024-01" db="EMBL/GenBank/DDBJ databases">
        <authorList>
            <person name="Kunselman E."/>
        </authorList>
    </citation>
    <scope>NUCLEOTIDE SEQUENCE [LARGE SCALE GENOMIC DNA]</scope>
    <source>
        <strain evidence="2">2 abalone samples</strain>
    </source>
</reference>
<sequence>MTDSGNNMMIAFKNNSKDKNKETDSFDIVSNPLYIRRFAALLRDVMQRGSDLMHLANGNVVITETKVVTYQYAWNKEKGKFERAKLGARSTRSKKIQDKDDRSNMSSAYSDIDNYYYGDMQNYDDSFEINDNKNSNNQNNKDIDELV</sequence>
<comment type="caution">
    <text evidence="2">The sequence shown here is derived from an EMBL/GenBank/DDBJ whole genome shotgun (WGS) entry which is preliminary data.</text>
</comment>
<name>A0ABP0EUP3_9RICK</name>
<accession>A0ABP0EUP3</accession>
<dbReference type="InterPro" id="IPR022715">
    <property type="entry name" value="DUF2671"/>
</dbReference>
<feature type="region of interest" description="Disordered" evidence="1">
    <location>
        <begin position="127"/>
        <end position="147"/>
    </location>
</feature>
<proteinExistence type="predicted"/>
<gene>
    <name evidence="2" type="ORF">CAXC1_210006</name>
</gene>
<organism evidence="2 3">
    <name type="scientific">Candidatus Xenohaliotis californiensis</name>
    <dbReference type="NCBI Taxonomy" id="84677"/>
    <lineage>
        <taxon>Bacteria</taxon>
        <taxon>Pseudomonadati</taxon>
        <taxon>Pseudomonadota</taxon>
        <taxon>Alphaproteobacteria</taxon>
        <taxon>Rickettsiales</taxon>
        <taxon>Anaplasmataceae</taxon>
        <taxon>Candidatus Xenohaliotis</taxon>
    </lineage>
</organism>
<protein>
    <submittedName>
        <fullName evidence="2">Uncharacterized protein</fullName>
    </submittedName>
</protein>
<evidence type="ECO:0000256" key="1">
    <source>
        <dbReference type="SAM" id="MobiDB-lite"/>
    </source>
</evidence>
<evidence type="ECO:0000313" key="3">
    <source>
        <dbReference type="Proteomes" id="UP001314181"/>
    </source>
</evidence>
<dbReference type="Proteomes" id="UP001314181">
    <property type="component" value="Unassembled WGS sequence"/>
</dbReference>
<dbReference type="EMBL" id="CAWVOK010000013">
    <property type="protein sequence ID" value="CAK8162655.1"/>
    <property type="molecule type" value="Genomic_DNA"/>
</dbReference>
<feature type="region of interest" description="Disordered" evidence="1">
    <location>
        <begin position="85"/>
        <end position="109"/>
    </location>
</feature>
<evidence type="ECO:0000313" key="2">
    <source>
        <dbReference type="EMBL" id="CAK8162655.1"/>
    </source>
</evidence>
<keyword evidence="3" id="KW-1185">Reference proteome</keyword>
<dbReference type="RefSeq" id="WP_338363734.1">
    <property type="nucleotide sequence ID" value="NZ_CAWVOK010000013.1"/>
</dbReference>
<dbReference type="Pfam" id="PF10877">
    <property type="entry name" value="DUF2671"/>
    <property type="match status" value="1"/>
</dbReference>